<dbReference type="Gene3D" id="3.90.550.10">
    <property type="entry name" value="Spore Coat Polysaccharide Biosynthesis Protein SpsA, Chain A"/>
    <property type="match status" value="1"/>
</dbReference>
<dbReference type="SUPFAM" id="SSF53448">
    <property type="entry name" value="Nucleotide-diphospho-sugar transferases"/>
    <property type="match status" value="1"/>
</dbReference>
<evidence type="ECO:0000256" key="2">
    <source>
        <dbReference type="ARBA" id="ARBA00007706"/>
    </source>
</evidence>
<evidence type="ECO:0000256" key="12">
    <source>
        <dbReference type="PIRSR" id="PIRSR605027-3"/>
    </source>
</evidence>
<evidence type="ECO:0000256" key="6">
    <source>
        <dbReference type="ARBA" id="ARBA00022968"/>
    </source>
</evidence>
<feature type="region of interest" description="Disordered" evidence="14">
    <location>
        <begin position="318"/>
        <end position="358"/>
    </location>
</feature>
<evidence type="ECO:0000313" key="15">
    <source>
        <dbReference type="EMBL" id="CAL4221103.1"/>
    </source>
</evidence>
<keyword evidence="7" id="KW-1133">Transmembrane helix</keyword>
<name>A0AAV2SQG0_MEGNR</name>
<dbReference type="GO" id="GO:0000139">
    <property type="term" value="C:Golgi membrane"/>
    <property type="evidence" value="ECO:0007669"/>
    <property type="project" value="UniProtKB-SubCell"/>
</dbReference>
<reference evidence="15 16" key="1">
    <citation type="submission" date="2024-05" db="EMBL/GenBank/DDBJ databases">
        <authorList>
            <person name="Wallberg A."/>
        </authorList>
    </citation>
    <scope>NUCLEOTIDE SEQUENCE [LARGE SCALE GENOMIC DNA]</scope>
</reference>
<keyword evidence="5" id="KW-0812">Transmembrane</keyword>
<gene>
    <name evidence="15" type="ORF">MNOR_LOCUS39101</name>
</gene>
<evidence type="ECO:0000256" key="1">
    <source>
        <dbReference type="ARBA" id="ARBA00004606"/>
    </source>
</evidence>
<keyword evidence="13" id="KW-0333">Golgi apparatus</keyword>
<keyword evidence="4 13" id="KW-0808">Transferase</keyword>
<dbReference type="AlphaFoldDB" id="A0AAV2SQG0"/>
<comment type="caution">
    <text evidence="15">The sequence shown here is derived from an EMBL/GenBank/DDBJ whole genome shotgun (WGS) entry which is preliminary data.</text>
</comment>
<evidence type="ECO:0000256" key="11">
    <source>
        <dbReference type="PIRSR" id="PIRSR605027-1"/>
    </source>
</evidence>
<comment type="subcellular location">
    <subcellularLocation>
        <location evidence="13">Golgi apparatus membrane</location>
        <topology evidence="13">Single-pass type II membrane protein</topology>
    </subcellularLocation>
    <subcellularLocation>
        <location evidence="1">Membrane</location>
        <topology evidence="1">Single-pass type II membrane protein</topology>
    </subcellularLocation>
</comment>
<dbReference type="GO" id="GO:0005975">
    <property type="term" value="P:carbohydrate metabolic process"/>
    <property type="evidence" value="ECO:0007669"/>
    <property type="project" value="TreeGrafter"/>
</dbReference>
<accession>A0AAV2SQG0</accession>
<keyword evidence="8" id="KW-0472">Membrane</keyword>
<protein>
    <recommendedName>
        <fullName evidence="3 13">Galactosylgalactosylxylosylprotein 3-beta-glucuronosyltransferase</fullName>
        <ecNumber evidence="3 13">2.4.1.135</ecNumber>
    </recommendedName>
</protein>
<evidence type="ECO:0000256" key="10">
    <source>
        <dbReference type="ARBA" id="ARBA00047979"/>
    </source>
</evidence>
<evidence type="ECO:0000256" key="4">
    <source>
        <dbReference type="ARBA" id="ARBA00022679"/>
    </source>
</evidence>
<keyword evidence="9" id="KW-0325">Glycoprotein</keyword>
<feature type="non-terminal residue" evidence="15">
    <location>
        <position position="358"/>
    </location>
</feature>
<keyword evidence="16" id="KW-1185">Reference proteome</keyword>
<keyword evidence="6 13" id="KW-0735">Signal-anchor</keyword>
<keyword evidence="12 13" id="KW-0479">Metal-binding</keyword>
<comment type="cofactor">
    <cofactor evidence="12 13">
        <name>Mn(2+)</name>
        <dbReference type="ChEBI" id="CHEBI:29035"/>
    </cofactor>
</comment>
<dbReference type="GO" id="GO:0046872">
    <property type="term" value="F:metal ion binding"/>
    <property type="evidence" value="ECO:0007669"/>
    <property type="project" value="UniProtKB-KW"/>
</dbReference>
<sequence>MAKSTIYNCRRFFFVFYFLALIDVCGGFTHKKYHKTVKCVKLNNLEESLLHTIKKHLIQRSPEKFLINFFLVRSHLEKQHLRHPLTRFSLISYNLYDFNWVIPFGMKIVRQTTSTLTIKIELTLASSPTFLLTSFRERLCAKEREIDRKNERFLSWPRVTELKYILFYFTCNDHNNLLDFSKEMRYTKGVSMWPVGLVTHTGLSTPIVSLDGKFVGWYDGWIAGRKFPVDMACFAVNVQYFKKTNATMPYSAGYEEDGFLKKLNIKPEEIEFKADGCTKIYVWHTQTKKNYASDRQILDDKYNGTNLRLLQQAMIIKPPTEGPRQTLDPSKVKTLPAKKSDNNNNVINTEDEKKSVKR</sequence>
<dbReference type="Proteomes" id="UP001497623">
    <property type="component" value="Unassembled WGS sequence"/>
</dbReference>
<feature type="binding site" evidence="12">
    <location>
        <position position="173"/>
    </location>
    <ligand>
        <name>Mn(2+)</name>
        <dbReference type="ChEBI" id="CHEBI:29035"/>
    </ligand>
</feature>
<dbReference type="GO" id="GO:0015018">
    <property type="term" value="F:galactosylgalactosylxylosylprotein 3-beta-glucuronosyltransferase activity"/>
    <property type="evidence" value="ECO:0007669"/>
    <property type="project" value="UniProtKB-UniRule"/>
</dbReference>
<dbReference type="EMBL" id="CAXKWB010096879">
    <property type="protein sequence ID" value="CAL4221103.1"/>
    <property type="molecule type" value="Genomic_DNA"/>
</dbReference>
<proteinExistence type="inferred from homology"/>
<evidence type="ECO:0000313" key="16">
    <source>
        <dbReference type="Proteomes" id="UP001497623"/>
    </source>
</evidence>
<evidence type="ECO:0000256" key="8">
    <source>
        <dbReference type="ARBA" id="ARBA00023136"/>
    </source>
</evidence>
<dbReference type="EC" id="2.4.1.135" evidence="3 13"/>
<dbReference type="GO" id="GO:0050650">
    <property type="term" value="P:chondroitin sulfate proteoglycan biosynthetic process"/>
    <property type="evidence" value="ECO:0007669"/>
    <property type="project" value="TreeGrafter"/>
</dbReference>
<dbReference type="Pfam" id="PF03360">
    <property type="entry name" value="Glyco_transf_43"/>
    <property type="match status" value="1"/>
</dbReference>
<evidence type="ECO:0000256" key="3">
    <source>
        <dbReference type="ARBA" id="ARBA00012641"/>
    </source>
</evidence>
<evidence type="ECO:0000256" key="13">
    <source>
        <dbReference type="RuleBase" id="RU363127"/>
    </source>
</evidence>
<evidence type="ECO:0000256" key="7">
    <source>
        <dbReference type="ARBA" id="ARBA00022989"/>
    </source>
</evidence>
<evidence type="ECO:0000256" key="14">
    <source>
        <dbReference type="SAM" id="MobiDB-lite"/>
    </source>
</evidence>
<dbReference type="InterPro" id="IPR029044">
    <property type="entry name" value="Nucleotide-diphossugar_trans"/>
</dbReference>
<keyword evidence="12 13" id="KW-0464">Manganese</keyword>
<feature type="active site" description="Proton donor/acceptor" evidence="11">
    <location>
        <position position="256"/>
    </location>
</feature>
<organism evidence="15 16">
    <name type="scientific">Meganyctiphanes norvegica</name>
    <name type="common">Northern krill</name>
    <name type="synonym">Thysanopoda norvegica</name>
    <dbReference type="NCBI Taxonomy" id="48144"/>
    <lineage>
        <taxon>Eukaryota</taxon>
        <taxon>Metazoa</taxon>
        <taxon>Ecdysozoa</taxon>
        <taxon>Arthropoda</taxon>
        <taxon>Crustacea</taxon>
        <taxon>Multicrustacea</taxon>
        <taxon>Malacostraca</taxon>
        <taxon>Eumalacostraca</taxon>
        <taxon>Eucarida</taxon>
        <taxon>Euphausiacea</taxon>
        <taxon>Euphausiidae</taxon>
        <taxon>Meganyctiphanes</taxon>
    </lineage>
</organism>
<comment type="catalytic activity">
    <reaction evidence="10 13">
        <text>3-O-(beta-D-galactosyl-(1-&gt;3)-beta-D-galactosyl-(1-&gt;4)-beta-D-xylosyl)-L-seryl-[protein] + UDP-alpha-D-glucuronate = 3-O-(beta-D-GlcA-(1-&gt;3)-beta-D-Gal-(1-&gt;3)-beta-D-Gal-(1-&gt;4)-beta-D-Xyl)-L-seryl-[protein] + UDP + H(+)</text>
        <dbReference type="Rhea" id="RHEA:24168"/>
        <dbReference type="Rhea" id="RHEA-COMP:12571"/>
        <dbReference type="Rhea" id="RHEA-COMP:12573"/>
        <dbReference type="ChEBI" id="CHEBI:15378"/>
        <dbReference type="ChEBI" id="CHEBI:58052"/>
        <dbReference type="ChEBI" id="CHEBI:58223"/>
        <dbReference type="ChEBI" id="CHEBI:132090"/>
        <dbReference type="ChEBI" id="CHEBI:132093"/>
        <dbReference type="EC" id="2.4.1.135"/>
    </reaction>
</comment>
<dbReference type="PANTHER" id="PTHR10896">
    <property type="entry name" value="GALACTOSYLGALACTOSYLXYLOSYLPROTEIN 3-BETA-GLUCURONOSYLTRANSFERASE BETA-1,3-GLUCURONYLTRANSFERASE"/>
    <property type="match status" value="1"/>
</dbReference>
<evidence type="ECO:0000256" key="9">
    <source>
        <dbReference type="ARBA" id="ARBA00023180"/>
    </source>
</evidence>
<dbReference type="InterPro" id="IPR005027">
    <property type="entry name" value="Glyco_trans_43"/>
</dbReference>
<evidence type="ECO:0000256" key="5">
    <source>
        <dbReference type="ARBA" id="ARBA00022692"/>
    </source>
</evidence>
<comment type="pathway">
    <text evidence="13">Protein modification; protein glycosylation.</text>
</comment>
<comment type="similarity">
    <text evidence="2 13">Belongs to the glycosyltransferase 43 family.</text>
</comment>
<dbReference type="PANTHER" id="PTHR10896:SF50">
    <property type="entry name" value="GALACTOSYLGALACTOSYLXYLOSYLPROTEIN 3-BETA-GLUCURONOSYLTRANSFERASE P"/>
    <property type="match status" value="1"/>
</dbReference>